<proteinExistence type="predicted"/>
<evidence type="ECO:0000313" key="2">
    <source>
        <dbReference type="Proteomes" id="UP001148629"/>
    </source>
</evidence>
<name>A0ACC1SWQ6_9HYPO</name>
<sequence length="590" mass="67475">MFRLFRIFCACLLLQTQVQAIWNPIIPGWNPDPSILRVEDDYYLATSSFEYWPGIPIYHSKDLSNWTLKSHALTRPEQLQLYGTPTTAGRIFASMDFIFNYVSLIASETGVWAPSLSYFDGKFWLAAMTRWTYDSVARVWPRVWFISSDDLETWSDPIWAEPWGIDPELFRDPVSNRTFLNLMAPNNNQDRVWGLCQCQVSLSSGNCVGPYISLWNGSLPHNDTSRPEGPKMYYKDKWYYLLIAEGGTDLQHRSTISRSRSPSGPFVSYPRNPLLFNGRWGFGNLTVQSTGHATLLETADGHWYASFLARRNVKGKSPLGREAFLTNVDWSNGWPIFNKGDPILLSEQVEPKTGPRHILPDWVDTFGSPSLDPSWYQLRTPYTKNYHLQQGRLILNPNVFGLSDRDTPAALLRKQRSLNMTWSAELSAFKGILGPRNRVGISSYLSEFQHQDIGIRGCVNQTGMCIYTELNVNNTQQYCQTPLNQTRGLREGLKLHIQADPLRYHLGYSVGEDKPTFVTSIASSWQAFAPPNWLVFTGVSFALFATGDGEPWPYNAPQVGFKKVWETYHQESIPDYDQWEDINMPRRDAH</sequence>
<keyword evidence="2" id="KW-1185">Reference proteome</keyword>
<reference evidence="1" key="1">
    <citation type="submission" date="2022-08" db="EMBL/GenBank/DDBJ databases">
        <title>Genome Sequence of Fusarium decemcellulare.</title>
        <authorList>
            <person name="Buettner E."/>
        </authorList>
    </citation>
    <scope>NUCLEOTIDE SEQUENCE</scope>
    <source>
        <strain evidence="1">Babe19</strain>
    </source>
</reference>
<comment type="caution">
    <text evidence="1">The sequence shown here is derived from an EMBL/GenBank/DDBJ whole genome shotgun (WGS) entry which is preliminary data.</text>
</comment>
<accession>A0ACC1SWQ6</accession>
<protein>
    <submittedName>
        <fullName evidence="1">Uncharacterized protein</fullName>
    </submittedName>
</protein>
<organism evidence="1 2">
    <name type="scientific">Fusarium decemcellulare</name>
    <dbReference type="NCBI Taxonomy" id="57161"/>
    <lineage>
        <taxon>Eukaryota</taxon>
        <taxon>Fungi</taxon>
        <taxon>Dikarya</taxon>
        <taxon>Ascomycota</taxon>
        <taxon>Pezizomycotina</taxon>
        <taxon>Sordariomycetes</taxon>
        <taxon>Hypocreomycetidae</taxon>
        <taxon>Hypocreales</taxon>
        <taxon>Nectriaceae</taxon>
        <taxon>Fusarium</taxon>
        <taxon>Fusarium decemcellulare species complex</taxon>
    </lineage>
</organism>
<gene>
    <name evidence="1" type="ORF">NM208_g1279</name>
</gene>
<dbReference type="EMBL" id="JANRMS010000064">
    <property type="protein sequence ID" value="KAJ3547892.1"/>
    <property type="molecule type" value="Genomic_DNA"/>
</dbReference>
<dbReference type="Proteomes" id="UP001148629">
    <property type="component" value="Unassembled WGS sequence"/>
</dbReference>
<evidence type="ECO:0000313" key="1">
    <source>
        <dbReference type="EMBL" id="KAJ3547892.1"/>
    </source>
</evidence>